<dbReference type="Proteomes" id="UP000805704">
    <property type="component" value="Chromosome 17"/>
</dbReference>
<protein>
    <submittedName>
        <fullName evidence="1">Uncharacterized protein</fullName>
    </submittedName>
</protein>
<accession>A0ACB7F6B2</accession>
<evidence type="ECO:0000313" key="2">
    <source>
        <dbReference type="Proteomes" id="UP000805704"/>
    </source>
</evidence>
<keyword evidence="2" id="KW-1185">Reference proteome</keyword>
<comment type="caution">
    <text evidence="1">The sequence shown here is derived from an EMBL/GenBank/DDBJ whole genome shotgun (WGS) entry which is preliminary data.</text>
</comment>
<organism evidence="1 2">
    <name type="scientific">Nibea albiflora</name>
    <name type="common">Yellow drum</name>
    <name type="synonym">Corvina albiflora</name>
    <dbReference type="NCBI Taxonomy" id="240163"/>
    <lineage>
        <taxon>Eukaryota</taxon>
        <taxon>Metazoa</taxon>
        <taxon>Chordata</taxon>
        <taxon>Craniata</taxon>
        <taxon>Vertebrata</taxon>
        <taxon>Euteleostomi</taxon>
        <taxon>Actinopterygii</taxon>
        <taxon>Neopterygii</taxon>
        <taxon>Teleostei</taxon>
        <taxon>Neoteleostei</taxon>
        <taxon>Acanthomorphata</taxon>
        <taxon>Eupercaria</taxon>
        <taxon>Sciaenidae</taxon>
        <taxon>Nibea</taxon>
    </lineage>
</organism>
<gene>
    <name evidence="1" type="ORF">GBF38_019065</name>
</gene>
<name>A0ACB7F6B2_NIBAL</name>
<dbReference type="EMBL" id="CM024805">
    <property type="protein sequence ID" value="KAG8009702.1"/>
    <property type="molecule type" value="Genomic_DNA"/>
</dbReference>
<reference evidence="1" key="1">
    <citation type="submission" date="2020-04" db="EMBL/GenBank/DDBJ databases">
        <title>A chromosome-scale assembly and high-density genetic map of the yellow drum (Nibea albiflora) genome.</title>
        <authorList>
            <person name="Xu D."/>
            <person name="Zhang W."/>
            <person name="Chen R."/>
            <person name="Tan P."/>
            <person name="Wang L."/>
            <person name="Song H."/>
            <person name="Tian L."/>
            <person name="Zhu Q."/>
            <person name="Wang B."/>
        </authorList>
    </citation>
    <scope>NUCLEOTIDE SEQUENCE</scope>
    <source>
        <strain evidence="1">ZJHYS-2018</strain>
    </source>
</reference>
<sequence length="90" mass="10618">MISDLIWNKKPPRIRKNFLQRPKSMGGMALRHLRQGLRGRELEVSRQNIQQRIQDRDKDVKVRQQQVEAINHSADEAVEDSEKIFTELVL</sequence>
<proteinExistence type="predicted"/>
<evidence type="ECO:0000313" key="1">
    <source>
        <dbReference type="EMBL" id="KAG8009702.1"/>
    </source>
</evidence>